<dbReference type="Gene3D" id="1.10.357.10">
    <property type="entry name" value="Tetracycline Repressor, domain 2"/>
    <property type="match status" value="1"/>
</dbReference>
<feature type="domain" description="COQ9 C-terminal" evidence="9">
    <location>
        <begin position="162"/>
        <end position="230"/>
    </location>
</feature>
<dbReference type="NCBIfam" id="TIGR02396">
    <property type="entry name" value="diverge_rpsU"/>
    <property type="match status" value="1"/>
</dbReference>
<evidence type="ECO:0000256" key="6">
    <source>
        <dbReference type="ARBA" id="ARBA00023121"/>
    </source>
</evidence>
<gene>
    <name evidence="10" type="ORF">WJX73_003692</name>
</gene>
<comment type="similarity">
    <text evidence="3 8">Belongs to the COQ9 family.</text>
</comment>
<name>A0AAW1PEH4_9CHLO</name>
<dbReference type="FunFam" id="1.10.357.10:FF:000004">
    <property type="entry name" value="Ubiquinone biosynthesis protein COQ9, mitochondrial"/>
    <property type="match status" value="1"/>
</dbReference>
<evidence type="ECO:0000259" key="9">
    <source>
        <dbReference type="Pfam" id="PF08511"/>
    </source>
</evidence>
<dbReference type="AlphaFoldDB" id="A0AAW1PEH4"/>
<organism evidence="10 11">
    <name type="scientific">Symbiochloris irregularis</name>
    <dbReference type="NCBI Taxonomy" id="706552"/>
    <lineage>
        <taxon>Eukaryota</taxon>
        <taxon>Viridiplantae</taxon>
        <taxon>Chlorophyta</taxon>
        <taxon>core chlorophytes</taxon>
        <taxon>Trebouxiophyceae</taxon>
        <taxon>Trebouxiales</taxon>
        <taxon>Trebouxiaceae</taxon>
        <taxon>Symbiochloris</taxon>
    </lineage>
</organism>
<comment type="subcellular location">
    <subcellularLocation>
        <location evidence="1 8">Mitochondrion</location>
    </subcellularLocation>
</comment>
<evidence type="ECO:0000313" key="11">
    <source>
        <dbReference type="Proteomes" id="UP001465755"/>
    </source>
</evidence>
<dbReference type="GO" id="GO:0008289">
    <property type="term" value="F:lipid binding"/>
    <property type="evidence" value="ECO:0007669"/>
    <property type="project" value="UniProtKB-UniRule"/>
</dbReference>
<evidence type="ECO:0000256" key="1">
    <source>
        <dbReference type="ARBA" id="ARBA00004173"/>
    </source>
</evidence>
<evidence type="ECO:0000313" key="10">
    <source>
        <dbReference type="EMBL" id="KAK9808338.1"/>
    </source>
</evidence>
<keyword evidence="4 8" id="KW-0831">Ubiquinone biosynthesis</keyword>
<keyword evidence="7 8" id="KW-0496">Mitochondrion</keyword>
<sequence length="267" mass="30114">MRRYCKTLVESTAIPLPRIKAGDRGKRLPPSVSCEELLTEWEEDEEQTRAREVLLDAALKHVMEKGWSLDAVRAGARDLDLSPAIAASLKRGAGDLVEHFVQQCNDQFSVQIEERRGEFENLRLRERIALLVRWRLELTAPFIDSWPQAMAVQALPANMGPATRQLALLVDDMWHAAGDTATEYNWYTKRALLAGVYTASELYMLTDYSPGLADTWEALDRRVRDVMRLGRMAGQVSQAASQSADGLRAFASWLYTRTASSQPPQYQ</sequence>
<keyword evidence="11" id="KW-1185">Reference proteome</keyword>
<dbReference type="Proteomes" id="UP001465755">
    <property type="component" value="Unassembled WGS sequence"/>
</dbReference>
<dbReference type="InterPro" id="IPR013718">
    <property type="entry name" value="COQ9_C"/>
</dbReference>
<evidence type="ECO:0000256" key="5">
    <source>
        <dbReference type="ARBA" id="ARBA00022946"/>
    </source>
</evidence>
<evidence type="ECO:0000256" key="8">
    <source>
        <dbReference type="RuleBase" id="RU366063"/>
    </source>
</evidence>
<protein>
    <recommendedName>
        <fullName evidence="8">Ubiquinone biosynthesis protein</fullName>
    </recommendedName>
</protein>
<reference evidence="10 11" key="1">
    <citation type="journal article" date="2024" name="Nat. Commun.">
        <title>Phylogenomics reveals the evolutionary origins of lichenization in chlorophyte algae.</title>
        <authorList>
            <person name="Puginier C."/>
            <person name="Libourel C."/>
            <person name="Otte J."/>
            <person name="Skaloud P."/>
            <person name="Haon M."/>
            <person name="Grisel S."/>
            <person name="Petersen M."/>
            <person name="Berrin J.G."/>
            <person name="Delaux P.M."/>
            <person name="Dal Grande F."/>
            <person name="Keller J."/>
        </authorList>
    </citation>
    <scope>NUCLEOTIDE SEQUENCE [LARGE SCALE GENOMIC DNA]</scope>
    <source>
        <strain evidence="10 11">SAG 2036</strain>
    </source>
</reference>
<dbReference type="GO" id="GO:0006744">
    <property type="term" value="P:ubiquinone biosynthetic process"/>
    <property type="evidence" value="ECO:0007669"/>
    <property type="project" value="UniProtKB-UniRule"/>
</dbReference>
<comment type="function">
    <text evidence="8">Membrane-associated protein that warps the membrane surface to access and bind aromatic isoprenes with high specificity, including ubiquinone (CoQ) isoprene intermediates and presents them directly to Coq7, therefore facilitating the Coq7-mediated hydroxylase step. Participates in the biosynthesis of coenzyme Q, also named ubiquinone, an essential lipid-soluble electron transporter for aerobic cellular respiration.</text>
</comment>
<dbReference type="PANTHER" id="PTHR21427:SF19">
    <property type="entry name" value="UBIQUINONE BIOSYNTHESIS PROTEIN COQ9, MITOCHONDRIAL"/>
    <property type="match status" value="1"/>
</dbReference>
<accession>A0AAW1PEH4</accession>
<dbReference type="Pfam" id="PF08511">
    <property type="entry name" value="COQ9"/>
    <property type="match status" value="1"/>
</dbReference>
<dbReference type="InterPro" id="IPR012762">
    <property type="entry name" value="Ubiq_biosynth_COQ9"/>
</dbReference>
<keyword evidence="5" id="KW-0809">Transit peptide</keyword>
<dbReference type="GO" id="GO:0005743">
    <property type="term" value="C:mitochondrial inner membrane"/>
    <property type="evidence" value="ECO:0007669"/>
    <property type="project" value="TreeGrafter"/>
</dbReference>
<evidence type="ECO:0000256" key="4">
    <source>
        <dbReference type="ARBA" id="ARBA00022688"/>
    </source>
</evidence>
<comment type="caution">
    <text evidence="10">The sequence shown here is derived from an EMBL/GenBank/DDBJ whole genome shotgun (WGS) entry which is preliminary data.</text>
</comment>
<dbReference type="EMBL" id="JALJOQ010000024">
    <property type="protein sequence ID" value="KAK9808338.1"/>
    <property type="molecule type" value="Genomic_DNA"/>
</dbReference>
<proteinExistence type="inferred from homology"/>
<evidence type="ECO:0000256" key="3">
    <source>
        <dbReference type="ARBA" id="ARBA00010766"/>
    </source>
</evidence>
<evidence type="ECO:0000256" key="7">
    <source>
        <dbReference type="ARBA" id="ARBA00023128"/>
    </source>
</evidence>
<comment type="pathway">
    <text evidence="2 8">Cofactor biosynthesis; ubiquinone biosynthesis.</text>
</comment>
<dbReference type="PANTHER" id="PTHR21427">
    <property type="entry name" value="UBIQUINONE BIOSYNTHESIS PROTEIN COQ9, MITOCHONDRIAL"/>
    <property type="match status" value="1"/>
</dbReference>
<keyword evidence="6 8" id="KW-0446">Lipid-binding</keyword>
<evidence type="ECO:0000256" key="2">
    <source>
        <dbReference type="ARBA" id="ARBA00004749"/>
    </source>
</evidence>